<organism evidence="1 2">
    <name type="scientific">Desulfofustis glycolicus DSM 9705</name>
    <dbReference type="NCBI Taxonomy" id="1121409"/>
    <lineage>
        <taxon>Bacteria</taxon>
        <taxon>Pseudomonadati</taxon>
        <taxon>Thermodesulfobacteriota</taxon>
        <taxon>Desulfobulbia</taxon>
        <taxon>Desulfobulbales</taxon>
        <taxon>Desulfocapsaceae</taxon>
        <taxon>Desulfofustis</taxon>
    </lineage>
</organism>
<proteinExistence type="predicted"/>
<dbReference type="Proteomes" id="UP000184139">
    <property type="component" value="Unassembled WGS sequence"/>
</dbReference>
<keyword evidence="2" id="KW-1185">Reference proteome</keyword>
<protein>
    <submittedName>
        <fullName evidence="1">Uncharacterized protein</fullName>
    </submittedName>
</protein>
<evidence type="ECO:0000313" key="1">
    <source>
        <dbReference type="EMBL" id="SHH40302.1"/>
    </source>
</evidence>
<name>A0A1M5SP88_9BACT</name>
<sequence length="43" mass="4988">MNSSRLSMKFPSQKDMIAAGVTYMKRYIDAMDETFPLPEKTTR</sequence>
<accession>A0A1M5SP88</accession>
<evidence type="ECO:0000313" key="2">
    <source>
        <dbReference type="Proteomes" id="UP000184139"/>
    </source>
</evidence>
<dbReference type="RefSeq" id="WP_279626258.1">
    <property type="nucleotide sequence ID" value="NZ_FQXS01000001.1"/>
</dbReference>
<dbReference type="EMBL" id="FQXS01000001">
    <property type="protein sequence ID" value="SHH40302.1"/>
    <property type="molecule type" value="Genomic_DNA"/>
</dbReference>
<gene>
    <name evidence="1" type="ORF">SAMN02745124_00465</name>
</gene>
<reference evidence="1 2" key="1">
    <citation type="submission" date="2016-11" db="EMBL/GenBank/DDBJ databases">
        <authorList>
            <person name="Jaros S."/>
            <person name="Januszkiewicz K."/>
            <person name="Wedrychowicz H."/>
        </authorList>
    </citation>
    <scope>NUCLEOTIDE SEQUENCE [LARGE SCALE GENOMIC DNA]</scope>
    <source>
        <strain evidence="1 2">DSM 9705</strain>
    </source>
</reference>
<dbReference type="AlphaFoldDB" id="A0A1M5SP88"/>